<dbReference type="Gene3D" id="2.60.120.10">
    <property type="entry name" value="Jelly Rolls"/>
    <property type="match status" value="1"/>
</dbReference>
<feature type="domain" description="Cupin type-2" evidence="1">
    <location>
        <begin position="43"/>
        <end position="111"/>
    </location>
</feature>
<keyword evidence="3" id="KW-1185">Reference proteome</keyword>
<evidence type="ECO:0000313" key="3">
    <source>
        <dbReference type="Proteomes" id="UP001596106"/>
    </source>
</evidence>
<accession>A0ABW0IHI4</accession>
<proteinExistence type="predicted"/>
<dbReference type="PANTHER" id="PTHR36440">
    <property type="entry name" value="PUTATIVE (AFU_ORTHOLOGUE AFUA_8G07350)-RELATED"/>
    <property type="match status" value="1"/>
</dbReference>
<dbReference type="InterPro" id="IPR014710">
    <property type="entry name" value="RmlC-like_jellyroll"/>
</dbReference>
<dbReference type="InterPro" id="IPR011051">
    <property type="entry name" value="RmlC_Cupin_sf"/>
</dbReference>
<protein>
    <submittedName>
        <fullName evidence="2">Cupin domain-containing protein</fullName>
    </submittedName>
</protein>
<dbReference type="Proteomes" id="UP001596106">
    <property type="component" value="Unassembled WGS sequence"/>
</dbReference>
<dbReference type="PANTHER" id="PTHR36440:SF1">
    <property type="entry name" value="PUTATIVE (AFU_ORTHOLOGUE AFUA_8G07350)-RELATED"/>
    <property type="match status" value="1"/>
</dbReference>
<dbReference type="InterPro" id="IPR053146">
    <property type="entry name" value="QDO-like"/>
</dbReference>
<dbReference type="EMBL" id="JBHSMA010000011">
    <property type="protein sequence ID" value="MFC5412193.1"/>
    <property type="molecule type" value="Genomic_DNA"/>
</dbReference>
<dbReference type="RefSeq" id="WP_379849461.1">
    <property type="nucleotide sequence ID" value="NZ_JBHSMA010000011.1"/>
</dbReference>
<dbReference type="SUPFAM" id="SSF51182">
    <property type="entry name" value="RmlC-like cupins"/>
    <property type="match status" value="1"/>
</dbReference>
<gene>
    <name evidence="2" type="ORF">ACFPMF_22905</name>
</gene>
<dbReference type="Pfam" id="PF07883">
    <property type="entry name" value="Cupin_2"/>
    <property type="match status" value="1"/>
</dbReference>
<organism evidence="2 3">
    <name type="scientific">Larkinella bovis</name>
    <dbReference type="NCBI Taxonomy" id="683041"/>
    <lineage>
        <taxon>Bacteria</taxon>
        <taxon>Pseudomonadati</taxon>
        <taxon>Bacteroidota</taxon>
        <taxon>Cytophagia</taxon>
        <taxon>Cytophagales</taxon>
        <taxon>Spirosomataceae</taxon>
        <taxon>Larkinella</taxon>
    </lineage>
</organism>
<dbReference type="InterPro" id="IPR013096">
    <property type="entry name" value="Cupin_2"/>
</dbReference>
<comment type="caution">
    <text evidence="2">The sequence shown here is derived from an EMBL/GenBank/DDBJ whole genome shotgun (WGS) entry which is preliminary data.</text>
</comment>
<evidence type="ECO:0000259" key="1">
    <source>
        <dbReference type="Pfam" id="PF07883"/>
    </source>
</evidence>
<reference evidence="3" key="1">
    <citation type="journal article" date="2019" name="Int. J. Syst. Evol. Microbiol.">
        <title>The Global Catalogue of Microorganisms (GCM) 10K type strain sequencing project: providing services to taxonomists for standard genome sequencing and annotation.</title>
        <authorList>
            <consortium name="The Broad Institute Genomics Platform"/>
            <consortium name="The Broad Institute Genome Sequencing Center for Infectious Disease"/>
            <person name="Wu L."/>
            <person name="Ma J."/>
        </authorList>
    </citation>
    <scope>NUCLEOTIDE SEQUENCE [LARGE SCALE GENOMIC DNA]</scope>
    <source>
        <strain evidence="3">CCUG 55250</strain>
    </source>
</reference>
<name>A0ABW0IHI4_9BACT</name>
<sequence length="166" mass="17923">MATGKHITTIDNEEGQRLSVVGDTYRILISGKETEGKYAVIDMLVPPGGGPGPHAHKDMQEMFYVVDGEIEFKMESGPYTATKGSFITIPVGGEVHSFKNKSDTVAHLLCTVIPAGLDAFFQEIGKPVAAGTFLPPPELGPEELEQLKATAEKYGQKLYPPDFLGE</sequence>
<evidence type="ECO:0000313" key="2">
    <source>
        <dbReference type="EMBL" id="MFC5412193.1"/>
    </source>
</evidence>